<feature type="region of interest" description="Disordered" evidence="6">
    <location>
        <begin position="1"/>
        <end position="27"/>
    </location>
</feature>
<feature type="region of interest" description="Disordered" evidence="6">
    <location>
        <begin position="308"/>
        <end position="425"/>
    </location>
</feature>
<evidence type="ECO:0000313" key="10">
    <source>
        <dbReference type="Proteomes" id="UP000078397"/>
    </source>
</evidence>
<keyword evidence="5 7" id="KW-0472">Membrane</keyword>
<evidence type="ECO:0000259" key="8">
    <source>
        <dbReference type="PROSITE" id="PS50850"/>
    </source>
</evidence>
<dbReference type="FunFam" id="1.20.1720.10:FF:000009">
    <property type="entry name" value="MFS multidrug transporter"/>
    <property type="match status" value="1"/>
</dbReference>
<feature type="transmembrane region" description="Helical" evidence="7">
    <location>
        <begin position="279"/>
        <end position="299"/>
    </location>
</feature>
<feature type="transmembrane region" description="Helical" evidence="7">
    <location>
        <begin position="657"/>
        <end position="679"/>
    </location>
</feature>
<feature type="transmembrane region" description="Helical" evidence="7">
    <location>
        <begin position="191"/>
        <end position="208"/>
    </location>
</feature>
<feature type="compositionally biased region" description="Basic and acidic residues" evidence="6">
    <location>
        <begin position="79"/>
        <end position="98"/>
    </location>
</feature>
<dbReference type="InterPro" id="IPR020846">
    <property type="entry name" value="MFS_dom"/>
</dbReference>
<dbReference type="InterPro" id="IPR036259">
    <property type="entry name" value="MFS_trans_sf"/>
</dbReference>
<accession>A0A179G3S1</accession>
<feature type="transmembrane region" description="Helical" evidence="7">
    <location>
        <begin position="250"/>
        <end position="273"/>
    </location>
</feature>
<dbReference type="Gene3D" id="1.20.1250.20">
    <property type="entry name" value="MFS general substrate transporter like domains"/>
    <property type="match status" value="1"/>
</dbReference>
<dbReference type="OrthoDB" id="4500315at2759"/>
<gene>
    <name evidence="9" type="ORF">VFPPC_00090</name>
</gene>
<proteinExistence type="predicted"/>
<reference evidence="9 10" key="1">
    <citation type="journal article" date="2016" name="PLoS Pathog.">
        <title>Biosynthesis of antibiotic leucinostatins in bio-control fungus Purpureocillium lilacinum and their inhibition on phytophthora revealed by genome mining.</title>
        <authorList>
            <person name="Wang G."/>
            <person name="Liu Z."/>
            <person name="Lin R."/>
            <person name="Li E."/>
            <person name="Mao Z."/>
            <person name="Ling J."/>
            <person name="Yang Y."/>
            <person name="Yin W.B."/>
            <person name="Xie B."/>
        </authorList>
    </citation>
    <scope>NUCLEOTIDE SEQUENCE [LARGE SCALE GENOMIC DNA]</scope>
    <source>
        <strain evidence="9">170</strain>
    </source>
</reference>
<dbReference type="EMBL" id="LSBJ02000001">
    <property type="protein sequence ID" value="OAQ72021.1"/>
    <property type="molecule type" value="Genomic_DNA"/>
</dbReference>
<evidence type="ECO:0000256" key="7">
    <source>
        <dbReference type="SAM" id="Phobius"/>
    </source>
</evidence>
<evidence type="ECO:0000256" key="1">
    <source>
        <dbReference type="ARBA" id="ARBA00004141"/>
    </source>
</evidence>
<evidence type="ECO:0000256" key="4">
    <source>
        <dbReference type="ARBA" id="ARBA00022989"/>
    </source>
</evidence>
<keyword evidence="3 7" id="KW-0812">Transmembrane</keyword>
<evidence type="ECO:0000313" key="9">
    <source>
        <dbReference type="EMBL" id="OAQ72021.1"/>
    </source>
</evidence>
<feature type="transmembrane region" description="Helical" evidence="7">
    <location>
        <begin position="562"/>
        <end position="583"/>
    </location>
</feature>
<name>A0A179G3S1_METCM</name>
<feature type="domain" description="Major facilitator superfamily (MFS) profile" evidence="8">
    <location>
        <begin position="125"/>
        <end position="680"/>
    </location>
</feature>
<dbReference type="PANTHER" id="PTHR23502">
    <property type="entry name" value="MAJOR FACILITATOR SUPERFAMILY"/>
    <property type="match status" value="1"/>
</dbReference>
<comment type="subcellular location">
    <subcellularLocation>
        <location evidence="1">Membrane</location>
        <topology evidence="1">Multi-pass membrane protein</topology>
    </subcellularLocation>
</comment>
<evidence type="ECO:0000256" key="3">
    <source>
        <dbReference type="ARBA" id="ARBA00022692"/>
    </source>
</evidence>
<dbReference type="SUPFAM" id="SSF103473">
    <property type="entry name" value="MFS general substrate transporter"/>
    <property type="match status" value="1"/>
</dbReference>
<dbReference type="RefSeq" id="XP_018148104.1">
    <property type="nucleotide sequence ID" value="XM_018280183.1"/>
</dbReference>
<protein>
    <submittedName>
        <fullName evidence="9">MFS transporter</fullName>
    </submittedName>
</protein>
<feature type="region of interest" description="Disordered" evidence="6">
    <location>
        <begin position="64"/>
        <end position="115"/>
    </location>
</feature>
<feature type="transmembrane region" description="Helical" evidence="7">
    <location>
        <begin position="521"/>
        <end position="541"/>
    </location>
</feature>
<feature type="transmembrane region" description="Helical" evidence="7">
    <location>
        <begin position="589"/>
        <end position="615"/>
    </location>
</feature>
<dbReference type="PANTHER" id="PTHR23502:SF4">
    <property type="entry name" value="MAJOR FACILITATOR SUPERFAMILY (MFS) PROFILE DOMAIN-CONTAINING PROTEIN-RELATED"/>
    <property type="match status" value="1"/>
</dbReference>
<sequence>MTPPGRQVTYESAASTNNPPEKQAYPHSKWSFGVLNDKSTIEVPGSVLLLAADRNEPLGLRNIHARTSHSSIPTGFPVDSDRQSIRRQTQPEKKKTEDGTIILDPQPDESANDPLNWPGWKRDSALLSLGFYCMIGGGIGSIMAAGFTNIAHDYAVNVETVSLVVGLYMMGLGIGAVLASPTAILFGKRPIYLASAIIFILTCIWAGLSPSFPSLLAARIVQGMSLSPVECLPSATIAEIFFLHERAYRIGIYTLLLLGGKNLIPLISAAIIGRFGWRWVFFIVAIVTCFSFILLFLFVPETFWDRTPTRSPTKRPSFLRRLSSRRSVSSQRPVPVANLPKLPNKEEDTQGADSPQVLNSSSQQPGVPPGQLGDSLAPPISENMQPTNVIPTEDRDQLQTSNQNKSIEKAQDVNETSNIDPERAEPLPVLAPVTKAYTHELRQRPAIPFRQQLRPYHGRLNNDKWLKVMVRPFILFAYPAVLWSAAVYACSIGWLMVISEIMAIIYRDPTSYNFTPLQTGLVYIAPFVGGILGTAVAGKVSDIVVRAMSSRNGGLYEPEFRLVMAIPIALATCMGLMGFGWSAEQKDHWIVPTVFFGVLSFGCSLGSTTSITFCVDSYRQYAGEALVTLNFSKNIFHGLVFSLFVSSWMVKDGPRKVFMWLGIIQLILQLTTIPLFIFGKRARLWTVRKNFMEKF</sequence>
<dbReference type="GO" id="GO:0005886">
    <property type="term" value="C:plasma membrane"/>
    <property type="evidence" value="ECO:0007669"/>
    <property type="project" value="TreeGrafter"/>
</dbReference>
<keyword evidence="10" id="KW-1185">Reference proteome</keyword>
<dbReference type="Pfam" id="PF07690">
    <property type="entry name" value="MFS_1"/>
    <property type="match status" value="1"/>
</dbReference>
<dbReference type="STRING" id="1380566.A0A179G3S1"/>
<dbReference type="AlphaFoldDB" id="A0A179G3S1"/>
<keyword evidence="4 7" id="KW-1133">Transmembrane helix</keyword>
<dbReference type="KEGG" id="pchm:VFPPC_00090"/>
<comment type="caution">
    <text evidence="9">The sequence shown here is derived from an EMBL/GenBank/DDBJ whole genome shotgun (WGS) entry which is preliminary data.</text>
</comment>
<dbReference type="GO" id="GO:0022857">
    <property type="term" value="F:transmembrane transporter activity"/>
    <property type="evidence" value="ECO:0007669"/>
    <property type="project" value="InterPro"/>
</dbReference>
<feature type="compositionally biased region" description="Low complexity" evidence="6">
    <location>
        <begin position="315"/>
        <end position="336"/>
    </location>
</feature>
<dbReference type="InterPro" id="IPR011701">
    <property type="entry name" value="MFS"/>
</dbReference>
<evidence type="ECO:0000256" key="5">
    <source>
        <dbReference type="ARBA" id="ARBA00023136"/>
    </source>
</evidence>
<feature type="compositionally biased region" description="Polar residues" evidence="6">
    <location>
        <begin position="9"/>
        <end position="20"/>
    </location>
</feature>
<evidence type="ECO:0000256" key="6">
    <source>
        <dbReference type="SAM" id="MobiDB-lite"/>
    </source>
</evidence>
<dbReference type="GeneID" id="28844177"/>
<feature type="transmembrane region" description="Helical" evidence="7">
    <location>
        <begin position="635"/>
        <end position="651"/>
    </location>
</feature>
<dbReference type="PROSITE" id="PS50850">
    <property type="entry name" value="MFS"/>
    <property type="match status" value="1"/>
</dbReference>
<dbReference type="Gene3D" id="1.20.1720.10">
    <property type="entry name" value="Multidrug resistance protein D"/>
    <property type="match status" value="1"/>
</dbReference>
<feature type="transmembrane region" description="Helical" evidence="7">
    <location>
        <begin position="125"/>
        <end position="148"/>
    </location>
</feature>
<keyword evidence="2" id="KW-0813">Transport</keyword>
<feature type="transmembrane region" description="Helical" evidence="7">
    <location>
        <begin position="220"/>
        <end position="243"/>
    </location>
</feature>
<feature type="compositionally biased region" description="Polar residues" evidence="6">
    <location>
        <begin position="351"/>
        <end position="365"/>
    </location>
</feature>
<dbReference type="Proteomes" id="UP000078397">
    <property type="component" value="Unassembled WGS sequence"/>
</dbReference>
<dbReference type="FunFam" id="1.20.1250.20:FF:000396">
    <property type="entry name" value="MFS general substrate transporter"/>
    <property type="match status" value="1"/>
</dbReference>
<feature type="transmembrane region" description="Helical" evidence="7">
    <location>
        <begin position="160"/>
        <end position="179"/>
    </location>
</feature>
<feature type="transmembrane region" description="Helical" evidence="7">
    <location>
        <begin position="473"/>
        <end position="506"/>
    </location>
</feature>
<evidence type="ECO:0000256" key="2">
    <source>
        <dbReference type="ARBA" id="ARBA00022448"/>
    </source>
</evidence>
<organism evidence="9 10">
    <name type="scientific">Pochonia chlamydosporia 170</name>
    <dbReference type="NCBI Taxonomy" id="1380566"/>
    <lineage>
        <taxon>Eukaryota</taxon>
        <taxon>Fungi</taxon>
        <taxon>Dikarya</taxon>
        <taxon>Ascomycota</taxon>
        <taxon>Pezizomycotina</taxon>
        <taxon>Sordariomycetes</taxon>
        <taxon>Hypocreomycetidae</taxon>
        <taxon>Hypocreales</taxon>
        <taxon>Clavicipitaceae</taxon>
        <taxon>Pochonia</taxon>
    </lineage>
</organism>